<evidence type="ECO:0000256" key="2">
    <source>
        <dbReference type="ARBA" id="ARBA00022670"/>
    </source>
</evidence>
<keyword evidence="2 8" id="KW-0645">Protease</keyword>
<dbReference type="SUPFAM" id="SSF52743">
    <property type="entry name" value="Subtilisin-like"/>
    <property type="match status" value="1"/>
</dbReference>
<evidence type="ECO:0000256" key="3">
    <source>
        <dbReference type="ARBA" id="ARBA00022729"/>
    </source>
</evidence>
<keyword evidence="3 9" id="KW-0732">Signal</keyword>
<evidence type="ECO:0000313" key="14">
    <source>
        <dbReference type="EMBL" id="KAI3939363.1"/>
    </source>
</evidence>
<dbReference type="Pfam" id="PF02225">
    <property type="entry name" value="PA"/>
    <property type="match status" value="1"/>
</dbReference>
<dbReference type="PROSITE" id="PS00138">
    <property type="entry name" value="SUBTILASE_SER"/>
    <property type="match status" value="1"/>
</dbReference>
<dbReference type="FunFam" id="3.50.30.30:FF:000005">
    <property type="entry name" value="subtilisin-like protease SBT1.5"/>
    <property type="match status" value="1"/>
</dbReference>
<evidence type="ECO:0000256" key="7">
    <source>
        <dbReference type="PIRSR" id="PIRSR615500-1"/>
    </source>
</evidence>
<keyword evidence="4 8" id="KW-0378">Hydrolase</keyword>
<dbReference type="Gene3D" id="3.40.50.200">
    <property type="entry name" value="Peptidase S8/S53 domain"/>
    <property type="match status" value="1"/>
</dbReference>
<dbReference type="PRINTS" id="PR00723">
    <property type="entry name" value="SUBTILISIN"/>
</dbReference>
<evidence type="ECO:0000259" key="10">
    <source>
        <dbReference type="Pfam" id="PF00082"/>
    </source>
</evidence>
<dbReference type="InterPro" id="IPR015500">
    <property type="entry name" value="Peptidase_S8_subtilisin-rel"/>
</dbReference>
<reference evidence="14" key="1">
    <citation type="submission" date="2022-04" db="EMBL/GenBank/DDBJ databases">
        <title>A functionally conserved STORR gene fusion in Papaver species that diverged 16.8 million years ago.</title>
        <authorList>
            <person name="Catania T."/>
        </authorList>
    </citation>
    <scope>NUCLEOTIDE SEQUENCE</scope>
    <source>
        <strain evidence="14">S-188037</strain>
    </source>
</reference>
<dbReference type="GO" id="GO:0006508">
    <property type="term" value="P:proteolysis"/>
    <property type="evidence" value="ECO:0007669"/>
    <property type="project" value="UniProtKB-KW"/>
</dbReference>
<dbReference type="InterPro" id="IPR000209">
    <property type="entry name" value="Peptidase_S8/S53_dom"/>
</dbReference>
<accession>A0AAD4T638</accession>
<evidence type="ECO:0000256" key="5">
    <source>
        <dbReference type="ARBA" id="ARBA00022825"/>
    </source>
</evidence>
<dbReference type="Gene3D" id="3.30.70.80">
    <property type="entry name" value="Peptidase S8 propeptide/proteinase inhibitor I9"/>
    <property type="match status" value="1"/>
</dbReference>
<evidence type="ECO:0000259" key="12">
    <source>
        <dbReference type="Pfam" id="PF05922"/>
    </source>
</evidence>
<dbReference type="Pfam" id="PF17766">
    <property type="entry name" value="fn3_6"/>
    <property type="match status" value="1"/>
</dbReference>
<comment type="similarity">
    <text evidence="1 8">Belongs to the peptidase S8 family.</text>
</comment>
<evidence type="ECO:0000256" key="6">
    <source>
        <dbReference type="ARBA" id="ARBA00023180"/>
    </source>
</evidence>
<organism evidence="14 15">
    <name type="scientific">Papaver atlanticum</name>
    <dbReference type="NCBI Taxonomy" id="357466"/>
    <lineage>
        <taxon>Eukaryota</taxon>
        <taxon>Viridiplantae</taxon>
        <taxon>Streptophyta</taxon>
        <taxon>Embryophyta</taxon>
        <taxon>Tracheophyta</taxon>
        <taxon>Spermatophyta</taxon>
        <taxon>Magnoliopsida</taxon>
        <taxon>Ranunculales</taxon>
        <taxon>Papaveraceae</taxon>
        <taxon>Papaveroideae</taxon>
        <taxon>Papaver</taxon>
    </lineage>
</organism>
<keyword evidence="15" id="KW-1185">Reference proteome</keyword>
<dbReference type="InterPro" id="IPR023828">
    <property type="entry name" value="Peptidase_S8_Ser-AS"/>
</dbReference>
<dbReference type="InterPro" id="IPR041469">
    <property type="entry name" value="Subtilisin-like_FN3"/>
</dbReference>
<proteinExistence type="inferred from homology"/>
<feature type="active site" description="Charge relay system" evidence="7 8">
    <location>
        <position position="153"/>
    </location>
</feature>
<name>A0AAD4T638_9MAGN</name>
<feature type="domain" description="PA" evidence="11">
    <location>
        <begin position="394"/>
        <end position="485"/>
    </location>
</feature>
<dbReference type="InterPro" id="IPR010259">
    <property type="entry name" value="S8pro/Inhibitor_I9"/>
</dbReference>
<dbReference type="FunFam" id="3.40.50.200:FF:000006">
    <property type="entry name" value="Subtilisin-like protease SBT1.5"/>
    <property type="match status" value="1"/>
</dbReference>
<evidence type="ECO:0000313" key="15">
    <source>
        <dbReference type="Proteomes" id="UP001202328"/>
    </source>
</evidence>
<dbReference type="CDD" id="cd02120">
    <property type="entry name" value="PA_subtilisin_like"/>
    <property type="match status" value="1"/>
</dbReference>
<dbReference type="Gene3D" id="3.50.30.30">
    <property type="match status" value="1"/>
</dbReference>
<gene>
    <name evidence="14" type="ORF">MKW98_022231</name>
</gene>
<evidence type="ECO:0000256" key="9">
    <source>
        <dbReference type="SAM" id="SignalP"/>
    </source>
</evidence>
<protein>
    <submittedName>
        <fullName evidence="14">Uncharacterized protein</fullName>
    </submittedName>
</protein>
<keyword evidence="6" id="KW-0325">Glycoprotein</keyword>
<feature type="signal peptide" evidence="9">
    <location>
        <begin position="1"/>
        <end position="26"/>
    </location>
</feature>
<feature type="domain" description="Subtilisin-like protease fibronectin type-III" evidence="13">
    <location>
        <begin position="684"/>
        <end position="787"/>
    </location>
</feature>
<evidence type="ECO:0000256" key="4">
    <source>
        <dbReference type="ARBA" id="ARBA00022801"/>
    </source>
</evidence>
<dbReference type="GO" id="GO:0004252">
    <property type="term" value="F:serine-type endopeptidase activity"/>
    <property type="evidence" value="ECO:0007669"/>
    <property type="project" value="UniProtKB-UniRule"/>
</dbReference>
<keyword evidence="5 8" id="KW-0720">Serine protease</keyword>
<evidence type="ECO:0000259" key="11">
    <source>
        <dbReference type="Pfam" id="PF02225"/>
    </source>
</evidence>
<feature type="domain" description="Peptidase S8/S53" evidence="10">
    <location>
        <begin position="144"/>
        <end position="609"/>
    </location>
</feature>
<sequence length="794" mass="86060">MRVFEVPLLSFIVIILFSLSQTPTFAVKKSYVVYLGAHSHGPEVTQSDLEKVTDYHYQLLSTVLGSLEKASESIFYSYTRYINGFAAVLDTQEAEEISKNPNVFSVFENQGRKLHTTYSWNFLGLESDSGVVLSRSVWKMARYGEDTIIANLDSGVWPESKSFSDEGMGPIPSRWKGTCQSNTRNGIHCSKKLIGARYFIKGYAAAVGSSNVRKNIISARDYNGHGTHTLSTAGGNSVPGVSVSGNFRLGNGTAKGGAPKARVASYKVCWRPVYDGSGCYDADILAAFEAAIQDGVDVISVSIGKSASDYFRDGIATGSFHAVKHGITVIAAAGNIDTESVAKDESVTNVAPWVFTVGANTMDREFPVRIGLGNRKHLEGQSLYPGPLPIRKFYPLINGTAARAANSTDHDAQLCIAGSLDIKKVKGKILACLRGITNRTDKGRVARDAGAIGMILVNDISTGKETVADHHVLPSAHINYRDGLILLSYINSTKSPDVFMTRARTQFGGKAAPVMASFSCKGPNTITPEILKPDITAPGVNIIAAVIPTAGPTGETDNPGVLYSAKTGTSMSCPHISGIAGLLKTLHPDWSPSAIKSAIMTTARTRDSRKLAMRNSSYIQATPFNYGSGQVRPNAAMNPGLVYDLTTNDYLNFLCGLGYDESKLKAFSTAGMHYKCPKSYNLTNFNYPSITVPHLHGSITVTRTLKNVGSPGTYKARIRAPRRIRVSVEPKTLTFDKIGEEKTFKMNLKAIMKKRRNSKAVHSLNEYTFGRLTWNDGVHFVRTPVVVRAVTVMP</sequence>
<feature type="active site" description="Charge relay system" evidence="7 8">
    <location>
        <position position="570"/>
    </location>
</feature>
<evidence type="ECO:0000256" key="8">
    <source>
        <dbReference type="PROSITE-ProRule" id="PRU01240"/>
    </source>
</evidence>
<dbReference type="InterPro" id="IPR046450">
    <property type="entry name" value="PA_dom_sf"/>
</dbReference>
<dbReference type="InterPro" id="IPR034197">
    <property type="entry name" value="Peptidases_S8_3"/>
</dbReference>
<dbReference type="InterPro" id="IPR045051">
    <property type="entry name" value="SBT"/>
</dbReference>
<evidence type="ECO:0000259" key="13">
    <source>
        <dbReference type="Pfam" id="PF17766"/>
    </source>
</evidence>
<feature type="domain" description="Inhibitor I9" evidence="12">
    <location>
        <begin position="30"/>
        <end position="115"/>
    </location>
</feature>
<dbReference type="SUPFAM" id="SSF52025">
    <property type="entry name" value="PA domain"/>
    <property type="match status" value="1"/>
</dbReference>
<dbReference type="CDD" id="cd04852">
    <property type="entry name" value="Peptidases_S8_3"/>
    <property type="match status" value="1"/>
</dbReference>
<dbReference type="EMBL" id="JAJJMB010005364">
    <property type="protein sequence ID" value="KAI3939363.1"/>
    <property type="molecule type" value="Genomic_DNA"/>
</dbReference>
<dbReference type="FunFam" id="3.30.70.80:FF:000002">
    <property type="entry name" value="Subtilisin-like protease SBT5.3"/>
    <property type="match status" value="1"/>
</dbReference>
<dbReference type="InterPro" id="IPR036852">
    <property type="entry name" value="Peptidase_S8/S53_dom_sf"/>
</dbReference>
<dbReference type="InterPro" id="IPR037045">
    <property type="entry name" value="S8pro/Inhibitor_I9_sf"/>
</dbReference>
<dbReference type="AlphaFoldDB" id="A0AAD4T638"/>
<dbReference type="Pfam" id="PF00082">
    <property type="entry name" value="Peptidase_S8"/>
    <property type="match status" value="1"/>
</dbReference>
<feature type="active site" description="Charge relay system" evidence="7 8">
    <location>
        <position position="225"/>
    </location>
</feature>
<dbReference type="PANTHER" id="PTHR10795">
    <property type="entry name" value="PROPROTEIN CONVERTASE SUBTILISIN/KEXIN"/>
    <property type="match status" value="1"/>
</dbReference>
<comment type="caution">
    <text evidence="14">The sequence shown here is derived from an EMBL/GenBank/DDBJ whole genome shotgun (WGS) entry which is preliminary data.</text>
</comment>
<dbReference type="InterPro" id="IPR003137">
    <property type="entry name" value="PA_domain"/>
</dbReference>
<dbReference type="PROSITE" id="PS51892">
    <property type="entry name" value="SUBTILASE"/>
    <property type="match status" value="1"/>
</dbReference>
<dbReference type="FunFam" id="2.60.40.2310:FF:000001">
    <property type="entry name" value="Subtilisin-like protease SBT1.5"/>
    <property type="match status" value="1"/>
</dbReference>
<dbReference type="Gene3D" id="2.60.40.2310">
    <property type="match status" value="1"/>
</dbReference>
<dbReference type="Proteomes" id="UP001202328">
    <property type="component" value="Unassembled WGS sequence"/>
</dbReference>
<dbReference type="Pfam" id="PF05922">
    <property type="entry name" value="Inhibitor_I9"/>
    <property type="match status" value="1"/>
</dbReference>
<evidence type="ECO:0000256" key="1">
    <source>
        <dbReference type="ARBA" id="ARBA00011073"/>
    </source>
</evidence>
<feature type="chain" id="PRO_5042192240" evidence="9">
    <location>
        <begin position="27"/>
        <end position="794"/>
    </location>
</feature>